<reference evidence="1 2" key="1">
    <citation type="submission" date="2023-03" db="EMBL/GenBank/DDBJ databases">
        <title>High recombination rates correlate with genetic variation in Cardiocondyla obscurior ants.</title>
        <authorList>
            <person name="Errbii M."/>
        </authorList>
    </citation>
    <scope>NUCLEOTIDE SEQUENCE [LARGE SCALE GENOMIC DNA]</scope>
    <source>
        <strain evidence="1">Alpha-2009</strain>
        <tissue evidence="1">Whole body</tissue>
    </source>
</reference>
<comment type="caution">
    <text evidence="1">The sequence shown here is derived from an EMBL/GenBank/DDBJ whole genome shotgun (WGS) entry which is preliminary data.</text>
</comment>
<evidence type="ECO:0000313" key="1">
    <source>
        <dbReference type="EMBL" id="KAL0129220.1"/>
    </source>
</evidence>
<accession>A0AAW2GPP8</accession>
<dbReference type="Proteomes" id="UP001430953">
    <property type="component" value="Unassembled WGS sequence"/>
</dbReference>
<gene>
    <name evidence="1" type="ORF">PUN28_004124</name>
</gene>
<protein>
    <submittedName>
        <fullName evidence="1">Uncharacterized protein</fullName>
    </submittedName>
</protein>
<proteinExistence type="predicted"/>
<dbReference type="AlphaFoldDB" id="A0AAW2GPP8"/>
<name>A0AAW2GPP8_9HYME</name>
<keyword evidence="2" id="KW-1185">Reference proteome</keyword>
<sequence length="95" mass="11239">MEKCEVKILIIYYFIPPGAKIRGCGVLLPYNCRLHLLIRRHIRERQEIIPDRAQRSKNLCEGCNNEVLAMAAIEKKRHSSLSTSRYFRSCIRFRF</sequence>
<evidence type="ECO:0000313" key="2">
    <source>
        <dbReference type="Proteomes" id="UP001430953"/>
    </source>
</evidence>
<dbReference type="EMBL" id="JADYXP020000003">
    <property type="protein sequence ID" value="KAL0129220.1"/>
    <property type="molecule type" value="Genomic_DNA"/>
</dbReference>
<organism evidence="1 2">
    <name type="scientific">Cardiocondyla obscurior</name>
    <dbReference type="NCBI Taxonomy" id="286306"/>
    <lineage>
        <taxon>Eukaryota</taxon>
        <taxon>Metazoa</taxon>
        <taxon>Ecdysozoa</taxon>
        <taxon>Arthropoda</taxon>
        <taxon>Hexapoda</taxon>
        <taxon>Insecta</taxon>
        <taxon>Pterygota</taxon>
        <taxon>Neoptera</taxon>
        <taxon>Endopterygota</taxon>
        <taxon>Hymenoptera</taxon>
        <taxon>Apocrita</taxon>
        <taxon>Aculeata</taxon>
        <taxon>Formicoidea</taxon>
        <taxon>Formicidae</taxon>
        <taxon>Myrmicinae</taxon>
        <taxon>Cardiocondyla</taxon>
    </lineage>
</organism>